<name>A0ACB8R4U0_9AGAM</name>
<organism evidence="1 2">
    <name type="scientific">Auriscalpium vulgare</name>
    <dbReference type="NCBI Taxonomy" id="40419"/>
    <lineage>
        <taxon>Eukaryota</taxon>
        <taxon>Fungi</taxon>
        <taxon>Dikarya</taxon>
        <taxon>Basidiomycota</taxon>
        <taxon>Agaricomycotina</taxon>
        <taxon>Agaricomycetes</taxon>
        <taxon>Russulales</taxon>
        <taxon>Auriscalpiaceae</taxon>
        <taxon>Auriscalpium</taxon>
    </lineage>
</organism>
<evidence type="ECO:0000313" key="1">
    <source>
        <dbReference type="EMBL" id="KAI0038902.1"/>
    </source>
</evidence>
<gene>
    <name evidence="1" type="ORF">FA95DRAFT_1659148</name>
</gene>
<comment type="caution">
    <text evidence="1">The sequence shown here is derived from an EMBL/GenBank/DDBJ whole genome shotgun (WGS) entry which is preliminary data.</text>
</comment>
<reference evidence="1" key="2">
    <citation type="journal article" date="2022" name="New Phytol.">
        <title>Evolutionary transition to the ectomycorrhizal habit in the genomes of a hyperdiverse lineage of mushroom-forming fungi.</title>
        <authorList>
            <person name="Looney B."/>
            <person name="Miyauchi S."/>
            <person name="Morin E."/>
            <person name="Drula E."/>
            <person name="Courty P.E."/>
            <person name="Kohler A."/>
            <person name="Kuo A."/>
            <person name="LaButti K."/>
            <person name="Pangilinan J."/>
            <person name="Lipzen A."/>
            <person name="Riley R."/>
            <person name="Andreopoulos W."/>
            <person name="He G."/>
            <person name="Johnson J."/>
            <person name="Nolan M."/>
            <person name="Tritt A."/>
            <person name="Barry K.W."/>
            <person name="Grigoriev I.V."/>
            <person name="Nagy L.G."/>
            <person name="Hibbett D."/>
            <person name="Henrissat B."/>
            <person name="Matheny P.B."/>
            <person name="Labbe J."/>
            <person name="Martin F.M."/>
        </authorList>
    </citation>
    <scope>NUCLEOTIDE SEQUENCE</scope>
    <source>
        <strain evidence="1">FP105234-sp</strain>
    </source>
</reference>
<accession>A0ACB8R4U0</accession>
<keyword evidence="2" id="KW-1185">Reference proteome</keyword>
<protein>
    <submittedName>
        <fullName evidence="1">Uncharacterized protein</fullName>
    </submittedName>
</protein>
<evidence type="ECO:0000313" key="2">
    <source>
        <dbReference type="Proteomes" id="UP000814033"/>
    </source>
</evidence>
<proteinExistence type="predicted"/>
<reference evidence="1" key="1">
    <citation type="submission" date="2021-02" db="EMBL/GenBank/DDBJ databases">
        <authorList>
            <consortium name="DOE Joint Genome Institute"/>
            <person name="Ahrendt S."/>
            <person name="Looney B.P."/>
            <person name="Miyauchi S."/>
            <person name="Morin E."/>
            <person name="Drula E."/>
            <person name="Courty P.E."/>
            <person name="Chicoki N."/>
            <person name="Fauchery L."/>
            <person name="Kohler A."/>
            <person name="Kuo A."/>
            <person name="Labutti K."/>
            <person name="Pangilinan J."/>
            <person name="Lipzen A."/>
            <person name="Riley R."/>
            <person name="Andreopoulos W."/>
            <person name="He G."/>
            <person name="Johnson J."/>
            <person name="Barry K.W."/>
            <person name="Grigoriev I.V."/>
            <person name="Nagy L."/>
            <person name="Hibbett D."/>
            <person name="Henrissat B."/>
            <person name="Matheny P.B."/>
            <person name="Labbe J."/>
            <person name="Martin F."/>
        </authorList>
    </citation>
    <scope>NUCLEOTIDE SEQUENCE</scope>
    <source>
        <strain evidence="1">FP105234-sp</strain>
    </source>
</reference>
<dbReference type="EMBL" id="MU276391">
    <property type="protein sequence ID" value="KAI0038902.1"/>
    <property type="molecule type" value="Genomic_DNA"/>
</dbReference>
<sequence length="397" mass="43993">MFAADEATLGSLEDRMAETRQDKKLLSDDDEDVEQIIQLGQALIHAILEGQPTSAIQVIIDAGAPLWFQDDDGWSPLHAAASVQNDALMQLLLEEGAVWNQTDNLGNTAGDIALSLDNEPCYRRIRDAGIRSELLLQLLSSRGGFEGDSLVLKSTDTSAFASTDAFLSSKLRYTKDKNGQAICLLESEGNEVGVMMGWEREIMQETVRRLCADREDSAGGPKVLNVGFGLGIIDTFFQGLPTPPSLHVIIEPHPDVLQYMRSEGWYEKAGVKILEGKWQDFIESDALMGLGGFDAVYTDTFSEDYEALNRFFAHVPKLLAGPSSRFSFFNGLGATNAVFYDVYTRLSELHLSDLGIDVEWEDVDVAEAQGVDRWGKTREYFAMRLYRLPIGKRNVST</sequence>
<dbReference type="Proteomes" id="UP000814033">
    <property type="component" value="Unassembled WGS sequence"/>
</dbReference>